<name>A0ABU5E840_9PROT</name>
<evidence type="ECO:0000313" key="3">
    <source>
        <dbReference type="EMBL" id="MDY0882082.1"/>
    </source>
</evidence>
<gene>
    <name evidence="3" type="ORF">SMD27_04440</name>
</gene>
<organism evidence="3 4">
    <name type="scientific">Dongia soli</name>
    <dbReference type="NCBI Taxonomy" id="600628"/>
    <lineage>
        <taxon>Bacteria</taxon>
        <taxon>Pseudomonadati</taxon>
        <taxon>Pseudomonadota</taxon>
        <taxon>Alphaproteobacteria</taxon>
        <taxon>Rhodospirillales</taxon>
        <taxon>Dongiaceae</taxon>
        <taxon>Dongia</taxon>
    </lineage>
</organism>
<sequence>MSKRPDVLTRQKPANSVSVAPMALAVPQNVWRFLPLSGLAFVPMMALGFVAIAVTISSLENIPFTVPMPGNIPGLKTNYWVPPIAAALGYFVLQVMARFIGAEKKTWREIAAHAVNDYLLLGIFIGVIYVHFNMKMWVPVINPSLHDQEYFGIDQALRPVVDLFIWLRMGIGQFLPAVDIWYQAAFMAIFVLSFLAHALGRRLWHYHNMVALVIFEMLGPLAYFVRPAVGPFIYEPGVNKMATDAELHMYDVYQQVREGGAAWIAQHGGQFFAQPLAAMPSLHVGASFIMLYYAVKARLWVAPVTAIAFFWIVIESVASRWHYLIDLPVGLLLAAIAITATNHLCRGIRGEDRQAMTHLALGR</sequence>
<feature type="transmembrane region" description="Helical" evidence="1">
    <location>
        <begin position="38"/>
        <end position="59"/>
    </location>
</feature>
<proteinExistence type="predicted"/>
<keyword evidence="1" id="KW-0472">Membrane</keyword>
<reference evidence="3 4" key="1">
    <citation type="journal article" date="2016" name="Antonie Van Leeuwenhoek">
        <title>Dongia soli sp. nov., isolated from soil from Dokdo, Korea.</title>
        <authorList>
            <person name="Kim D.U."/>
            <person name="Lee H."/>
            <person name="Kim H."/>
            <person name="Kim S.G."/>
            <person name="Ka J.O."/>
        </authorList>
    </citation>
    <scope>NUCLEOTIDE SEQUENCE [LARGE SCALE GENOMIC DNA]</scope>
    <source>
        <strain evidence="3 4">D78</strain>
    </source>
</reference>
<dbReference type="EMBL" id="JAXCLW010000001">
    <property type="protein sequence ID" value="MDY0882082.1"/>
    <property type="molecule type" value="Genomic_DNA"/>
</dbReference>
<keyword evidence="4" id="KW-1185">Reference proteome</keyword>
<feature type="transmembrane region" description="Helical" evidence="1">
    <location>
        <begin position="300"/>
        <end position="321"/>
    </location>
</feature>
<evidence type="ECO:0000313" key="4">
    <source>
        <dbReference type="Proteomes" id="UP001279642"/>
    </source>
</evidence>
<feature type="transmembrane region" description="Helical" evidence="1">
    <location>
        <begin position="180"/>
        <end position="199"/>
    </location>
</feature>
<accession>A0ABU5E840</accession>
<dbReference type="Pfam" id="PF14378">
    <property type="entry name" value="PAP2_3"/>
    <property type="match status" value="1"/>
</dbReference>
<protein>
    <submittedName>
        <fullName evidence="3">Phosphatase PAP2 family protein</fullName>
    </submittedName>
</protein>
<feature type="transmembrane region" description="Helical" evidence="1">
    <location>
        <begin position="118"/>
        <end position="138"/>
    </location>
</feature>
<dbReference type="InterPro" id="IPR026841">
    <property type="entry name" value="Aur1/Ipt1"/>
</dbReference>
<feature type="transmembrane region" description="Helical" evidence="1">
    <location>
        <begin position="206"/>
        <end position="225"/>
    </location>
</feature>
<comment type="caution">
    <text evidence="3">The sequence shown here is derived from an EMBL/GenBank/DDBJ whole genome shotgun (WGS) entry which is preliminary data.</text>
</comment>
<feature type="domain" description="Inositolphosphotransferase Aur1/Ipt1" evidence="2">
    <location>
        <begin position="178"/>
        <end position="339"/>
    </location>
</feature>
<feature type="transmembrane region" description="Helical" evidence="1">
    <location>
        <begin position="272"/>
        <end position="293"/>
    </location>
</feature>
<evidence type="ECO:0000256" key="1">
    <source>
        <dbReference type="SAM" id="Phobius"/>
    </source>
</evidence>
<keyword evidence="1" id="KW-0812">Transmembrane</keyword>
<dbReference type="Proteomes" id="UP001279642">
    <property type="component" value="Unassembled WGS sequence"/>
</dbReference>
<feature type="transmembrane region" description="Helical" evidence="1">
    <location>
        <begin position="327"/>
        <end position="345"/>
    </location>
</feature>
<feature type="transmembrane region" description="Helical" evidence="1">
    <location>
        <begin position="79"/>
        <end position="97"/>
    </location>
</feature>
<evidence type="ECO:0000259" key="2">
    <source>
        <dbReference type="Pfam" id="PF14378"/>
    </source>
</evidence>
<keyword evidence="1" id="KW-1133">Transmembrane helix</keyword>